<protein>
    <submittedName>
        <fullName evidence="1">Uncharacterized protein</fullName>
    </submittedName>
</protein>
<accession>X8AGB4</accession>
<dbReference type="AlphaFoldDB" id="X8AGB4"/>
<evidence type="ECO:0000313" key="1">
    <source>
        <dbReference type="EMBL" id="EUA29885.1"/>
    </source>
</evidence>
<sequence>MLAGAQGRQTNSAEQHFRKGVGYSRLAPRRSNCSRIRREFTYMVRLQKLASNINRLPGCGVHQPDGGLAASNVIDLARDVFSE</sequence>
<reference evidence="1" key="1">
    <citation type="submission" date="2014-01" db="EMBL/GenBank/DDBJ databases">
        <authorList>
            <person name="Brown-Elliot B."/>
            <person name="Wallace R."/>
            <person name="Lenaerts A."/>
            <person name="Ordway D."/>
            <person name="DeGroote M.A."/>
            <person name="Parker T."/>
            <person name="Sizemore C."/>
            <person name="Tallon L.J."/>
            <person name="Sadzewicz L.K."/>
            <person name="Sengamalay N."/>
            <person name="Fraser C.M."/>
            <person name="Hine E."/>
            <person name="Shefchek K.A."/>
            <person name="Das S.P."/>
            <person name="Tettelin H."/>
        </authorList>
    </citation>
    <scope>NUCLEOTIDE SEQUENCE [LARGE SCALE GENOMIC DNA]</scope>
    <source>
        <strain evidence="1">4042</strain>
    </source>
</reference>
<gene>
    <name evidence="1" type="ORF">I553_4139</name>
</gene>
<dbReference type="PATRIC" id="fig|1299334.3.peg.5830"/>
<dbReference type="EMBL" id="JAOB01000060">
    <property type="protein sequence ID" value="EUA29885.1"/>
    <property type="molecule type" value="Genomic_DNA"/>
</dbReference>
<organism evidence="1">
    <name type="scientific">Mycobacterium xenopi 4042</name>
    <dbReference type="NCBI Taxonomy" id="1299334"/>
    <lineage>
        <taxon>Bacteria</taxon>
        <taxon>Bacillati</taxon>
        <taxon>Actinomycetota</taxon>
        <taxon>Actinomycetes</taxon>
        <taxon>Mycobacteriales</taxon>
        <taxon>Mycobacteriaceae</taxon>
        <taxon>Mycobacterium</taxon>
    </lineage>
</organism>
<name>X8AGB4_MYCXE</name>
<proteinExistence type="predicted"/>
<comment type="caution">
    <text evidence="1">The sequence shown here is derived from an EMBL/GenBank/DDBJ whole genome shotgun (WGS) entry which is preliminary data.</text>
</comment>